<dbReference type="PANTHER" id="PTHR32251:SF17">
    <property type="entry name" value="STEROID 5-ALPHA REDUCTASE C-TERMINAL DOMAIN-CONTAINING PROTEIN"/>
    <property type="match status" value="1"/>
</dbReference>
<keyword evidence="1" id="KW-0812">Transmembrane</keyword>
<gene>
    <name evidence="2" type="ORF">ARD30_11290</name>
    <name evidence="3" type="ORF">SAMN05660750_05089</name>
</gene>
<dbReference type="PANTHER" id="PTHR32251">
    <property type="entry name" value="3-OXO-5-ALPHA-STEROID 4-DEHYDROGENASE"/>
    <property type="match status" value="1"/>
</dbReference>
<reference evidence="2 4" key="1">
    <citation type="submission" date="2015-10" db="EMBL/GenBank/DDBJ databases">
        <title>Draft genome of Bosea thiooxidans.</title>
        <authorList>
            <person name="Wang X."/>
        </authorList>
    </citation>
    <scope>NUCLEOTIDE SEQUENCE [LARGE SCALE GENOMIC DNA]</scope>
    <source>
        <strain evidence="2 4">CGMCC 9174</strain>
    </source>
</reference>
<dbReference type="Proteomes" id="UP000190130">
    <property type="component" value="Unassembled WGS sequence"/>
</dbReference>
<dbReference type="GO" id="GO:0016020">
    <property type="term" value="C:membrane"/>
    <property type="evidence" value="ECO:0007669"/>
    <property type="project" value="TreeGrafter"/>
</dbReference>
<keyword evidence="4" id="KW-1185">Reference proteome</keyword>
<proteinExistence type="predicted"/>
<dbReference type="AlphaFoldDB" id="A0A0Q3L2Q8"/>
<dbReference type="InterPro" id="IPR010721">
    <property type="entry name" value="UstE-like"/>
</dbReference>
<evidence type="ECO:0000313" key="5">
    <source>
        <dbReference type="Proteomes" id="UP000190130"/>
    </source>
</evidence>
<dbReference type="Gene3D" id="1.20.120.1630">
    <property type="match status" value="1"/>
</dbReference>
<dbReference type="EMBL" id="FUYX01000028">
    <property type="protein sequence ID" value="SKC17706.1"/>
    <property type="molecule type" value="Genomic_DNA"/>
</dbReference>
<dbReference type="Proteomes" id="UP000051562">
    <property type="component" value="Unassembled WGS sequence"/>
</dbReference>
<feature type="transmembrane region" description="Helical" evidence="1">
    <location>
        <begin position="39"/>
        <end position="59"/>
    </location>
</feature>
<reference evidence="3 5" key="2">
    <citation type="submission" date="2017-02" db="EMBL/GenBank/DDBJ databases">
        <authorList>
            <person name="Peterson S.W."/>
        </authorList>
    </citation>
    <scope>NUCLEOTIDE SEQUENCE [LARGE SCALE GENOMIC DNA]</scope>
    <source>
        <strain evidence="3 5">DSM 9653</strain>
    </source>
</reference>
<organism evidence="2 4">
    <name type="scientific">Bosea thiooxidans</name>
    <dbReference type="NCBI Taxonomy" id="53254"/>
    <lineage>
        <taxon>Bacteria</taxon>
        <taxon>Pseudomonadati</taxon>
        <taxon>Pseudomonadota</taxon>
        <taxon>Alphaproteobacteria</taxon>
        <taxon>Hyphomicrobiales</taxon>
        <taxon>Boseaceae</taxon>
        <taxon>Bosea</taxon>
    </lineage>
</organism>
<feature type="transmembrane region" description="Helical" evidence="1">
    <location>
        <begin position="6"/>
        <end position="27"/>
    </location>
</feature>
<evidence type="ECO:0000313" key="4">
    <source>
        <dbReference type="Proteomes" id="UP000051562"/>
    </source>
</evidence>
<accession>A0A0Q3L2Q8</accession>
<dbReference type="Pfam" id="PF06966">
    <property type="entry name" value="DUF1295"/>
    <property type="match status" value="1"/>
</dbReference>
<keyword evidence="1" id="KW-0472">Membrane</keyword>
<evidence type="ECO:0000256" key="1">
    <source>
        <dbReference type="SAM" id="Phobius"/>
    </source>
</evidence>
<evidence type="ECO:0000313" key="2">
    <source>
        <dbReference type="EMBL" id="KQK31020.1"/>
    </source>
</evidence>
<evidence type="ECO:0000313" key="3">
    <source>
        <dbReference type="EMBL" id="SKC17706.1"/>
    </source>
</evidence>
<name>A0A0Q3L2Q8_9HYPH</name>
<dbReference type="RefSeq" id="WP_055727690.1">
    <property type="nucleotide sequence ID" value="NZ_FUYX01000028.1"/>
</dbReference>
<dbReference type="STRING" id="53254.SAMN05660750_05089"/>
<dbReference type="EMBL" id="LMAR01000031">
    <property type="protein sequence ID" value="KQK31020.1"/>
    <property type="molecule type" value="Genomic_DNA"/>
</dbReference>
<sequence>MTIASFAGDLVFVAVAMSTFMALATLVERRTGNSGWIDVVWTFGLGLTGVAGALLPFGAGPMSRRLFVATLALAWALRLGLHIARRTAGITEDPRYAKLKRDWGSDAPRQLARLLQMQALVSIPLGLGIVLAAHNPAPSLGWRDFAGLALFGAGLAGGAIADGQLRAFARSGAGGVCDRGLWRWSRHPNYFFECLLWCCYPVIALGAGYPWGWLALLAPACITLLLTRISGIPPLEEHMLAKHGEAYRAYQNRTSALIPLPPKGATS</sequence>
<keyword evidence="1" id="KW-1133">Transmembrane helix</keyword>
<protein>
    <submittedName>
        <fullName evidence="3">Steroid 5-alpha reductase family enzyme</fullName>
    </submittedName>
</protein>